<dbReference type="Proteomes" id="UP000540568">
    <property type="component" value="Unassembled WGS sequence"/>
</dbReference>
<keyword evidence="3" id="KW-1185">Reference proteome</keyword>
<protein>
    <recommendedName>
        <fullName evidence="1">Type II CBASS E2 protein domain-containing protein</fullName>
    </recommendedName>
</protein>
<dbReference type="Pfam" id="PF26395">
    <property type="entry name" value="E2-CBASS"/>
    <property type="match status" value="1"/>
</dbReference>
<dbReference type="InterPro" id="IPR058588">
    <property type="entry name" value="E2-CBASS"/>
</dbReference>
<gene>
    <name evidence="2" type="ORF">FHX71_000619</name>
</gene>
<organism evidence="2 3">
    <name type="scientific">Promicromonospora sukumoe</name>
    <dbReference type="NCBI Taxonomy" id="88382"/>
    <lineage>
        <taxon>Bacteria</taxon>
        <taxon>Bacillati</taxon>
        <taxon>Actinomycetota</taxon>
        <taxon>Actinomycetes</taxon>
        <taxon>Micrococcales</taxon>
        <taxon>Promicromonosporaceae</taxon>
        <taxon>Promicromonospora</taxon>
    </lineage>
</organism>
<comment type="caution">
    <text evidence="2">The sequence shown here is derived from an EMBL/GenBank/DDBJ whole genome shotgun (WGS) entry which is preliminary data.</text>
</comment>
<dbReference type="AlphaFoldDB" id="A0A7W3J5L6"/>
<evidence type="ECO:0000313" key="3">
    <source>
        <dbReference type="Proteomes" id="UP000540568"/>
    </source>
</evidence>
<dbReference type="EMBL" id="JACGWV010000001">
    <property type="protein sequence ID" value="MBA8806677.1"/>
    <property type="molecule type" value="Genomic_DNA"/>
</dbReference>
<feature type="domain" description="Type II CBASS E2 protein" evidence="1">
    <location>
        <begin position="1"/>
        <end position="31"/>
    </location>
</feature>
<reference evidence="2 3" key="1">
    <citation type="submission" date="2020-07" db="EMBL/GenBank/DDBJ databases">
        <title>Sequencing the genomes of 1000 actinobacteria strains.</title>
        <authorList>
            <person name="Klenk H.-P."/>
        </authorList>
    </citation>
    <scope>NUCLEOTIDE SEQUENCE [LARGE SCALE GENOMIC DNA]</scope>
    <source>
        <strain evidence="2 3">DSM 44121</strain>
    </source>
</reference>
<proteinExistence type="predicted"/>
<accession>A0A7W3J5L6</accession>
<name>A0A7W3J5L6_9MICO</name>
<evidence type="ECO:0000259" key="1">
    <source>
        <dbReference type="Pfam" id="PF26395"/>
    </source>
</evidence>
<sequence length="69" mass="7831">MLFIDTFVPWSLEWLVYYELWRATGIWHGDGPDRTDPASQARILHPYTARKRSLAGPGSSSPLIETGLE</sequence>
<evidence type="ECO:0000313" key="2">
    <source>
        <dbReference type="EMBL" id="MBA8806677.1"/>
    </source>
</evidence>